<protein>
    <submittedName>
        <fullName evidence="6">Transcriptional regulator, TetR family</fullName>
    </submittedName>
</protein>
<dbReference type="KEGG" id="acad:UA74_04855"/>
<feature type="DNA-binding region" description="H-T-H motif" evidence="4">
    <location>
        <begin position="38"/>
        <end position="57"/>
    </location>
</feature>
<organism evidence="6 7">
    <name type="scientific">Actinoalloteichus fjordicus</name>
    <dbReference type="NCBI Taxonomy" id="1612552"/>
    <lineage>
        <taxon>Bacteria</taxon>
        <taxon>Bacillati</taxon>
        <taxon>Actinomycetota</taxon>
        <taxon>Actinomycetes</taxon>
        <taxon>Pseudonocardiales</taxon>
        <taxon>Pseudonocardiaceae</taxon>
        <taxon>Actinoalloteichus</taxon>
    </lineage>
</organism>
<dbReference type="InterPro" id="IPR001647">
    <property type="entry name" value="HTH_TetR"/>
</dbReference>
<evidence type="ECO:0000256" key="2">
    <source>
        <dbReference type="ARBA" id="ARBA00023125"/>
    </source>
</evidence>
<dbReference type="PROSITE" id="PS50977">
    <property type="entry name" value="HTH_TETR_2"/>
    <property type="match status" value="1"/>
</dbReference>
<sequence>MSVPRTKEQYEALRVASLEKVQAAAVSLFARRGFAATSMRDIARVAGISTGLIYRHYETKEELFGALVDVAAVGLHRVVEQFDSDDSPAELLAEFTRLFLADLTGDGAFAEFFLIMNQAFVTQDESPQLRRLRAEHVLMVDAVIALIGRGQDLGEFTSGDPAELASCYLAALSGLTTMRLVPGTPLVVPTPSTLLSLLIR</sequence>
<name>A0AAC9L9Z5_9PSEU</name>
<dbReference type="EMBL" id="CP016076">
    <property type="protein sequence ID" value="APU13050.1"/>
    <property type="molecule type" value="Genomic_DNA"/>
</dbReference>
<evidence type="ECO:0000259" key="5">
    <source>
        <dbReference type="PROSITE" id="PS50977"/>
    </source>
</evidence>
<feature type="domain" description="HTH tetR-type" evidence="5">
    <location>
        <begin position="15"/>
        <end position="75"/>
    </location>
</feature>
<dbReference type="Pfam" id="PF00440">
    <property type="entry name" value="TetR_N"/>
    <property type="match status" value="1"/>
</dbReference>
<reference evidence="7" key="1">
    <citation type="submission" date="2016-06" db="EMBL/GenBank/DDBJ databases">
        <title>Complete genome sequence of Actinoalloteichus fjordicus DSM 46855 (=ADI127-17), type strain of the new species Actinoalloteichus fjordicus.</title>
        <authorList>
            <person name="Ruckert C."/>
            <person name="Nouioui I."/>
            <person name="Willmese J."/>
            <person name="van Wezel G."/>
            <person name="Klenk H.-P."/>
            <person name="Kalinowski J."/>
            <person name="Zotchev S.B."/>
        </authorList>
    </citation>
    <scope>NUCLEOTIDE SEQUENCE [LARGE SCALE GENOMIC DNA]</scope>
    <source>
        <strain evidence="7">ADI127-7</strain>
    </source>
</reference>
<dbReference type="PANTHER" id="PTHR30055:SF234">
    <property type="entry name" value="HTH-TYPE TRANSCRIPTIONAL REGULATOR BETI"/>
    <property type="match status" value="1"/>
</dbReference>
<dbReference type="GO" id="GO:0003700">
    <property type="term" value="F:DNA-binding transcription factor activity"/>
    <property type="evidence" value="ECO:0007669"/>
    <property type="project" value="TreeGrafter"/>
</dbReference>
<evidence type="ECO:0000313" key="6">
    <source>
        <dbReference type="EMBL" id="APU13050.1"/>
    </source>
</evidence>
<proteinExistence type="predicted"/>
<keyword evidence="7" id="KW-1185">Reference proteome</keyword>
<dbReference type="InterPro" id="IPR050109">
    <property type="entry name" value="HTH-type_TetR-like_transc_reg"/>
</dbReference>
<evidence type="ECO:0000256" key="4">
    <source>
        <dbReference type="PROSITE-ProRule" id="PRU00335"/>
    </source>
</evidence>
<gene>
    <name evidence="6" type="ORF">UA74_04855</name>
</gene>
<keyword evidence="1" id="KW-0805">Transcription regulation</keyword>
<evidence type="ECO:0000313" key="7">
    <source>
        <dbReference type="Proteomes" id="UP000185511"/>
    </source>
</evidence>
<dbReference type="GO" id="GO:0000976">
    <property type="term" value="F:transcription cis-regulatory region binding"/>
    <property type="evidence" value="ECO:0007669"/>
    <property type="project" value="TreeGrafter"/>
</dbReference>
<dbReference type="SUPFAM" id="SSF48498">
    <property type="entry name" value="Tetracyclin repressor-like, C-terminal domain"/>
    <property type="match status" value="1"/>
</dbReference>
<dbReference type="SUPFAM" id="SSF46689">
    <property type="entry name" value="Homeodomain-like"/>
    <property type="match status" value="1"/>
</dbReference>
<dbReference type="Gene3D" id="1.10.357.10">
    <property type="entry name" value="Tetracycline Repressor, domain 2"/>
    <property type="match status" value="1"/>
</dbReference>
<dbReference type="AlphaFoldDB" id="A0AAC9L9Z5"/>
<keyword evidence="3" id="KW-0804">Transcription</keyword>
<dbReference type="InterPro" id="IPR036271">
    <property type="entry name" value="Tet_transcr_reg_TetR-rel_C_sf"/>
</dbReference>
<dbReference type="InterPro" id="IPR009057">
    <property type="entry name" value="Homeodomain-like_sf"/>
</dbReference>
<keyword evidence="2 4" id="KW-0238">DNA-binding</keyword>
<evidence type="ECO:0000256" key="1">
    <source>
        <dbReference type="ARBA" id="ARBA00023015"/>
    </source>
</evidence>
<evidence type="ECO:0000256" key="3">
    <source>
        <dbReference type="ARBA" id="ARBA00023163"/>
    </source>
</evidence>
<dbReference type="PANTHER" id="PTHR30055">
    <property type="entry name" value="HTH-TYPE TRANSCRIPTIONAL REGULATOR RUTR"/>
    <property type="match status" value="1"/>
</dbReference>
<dbReference type="PRINTS" id="PR00455">
    <property type="entry name" value="HTHTETR"/>
</dbReference>
<dbReference type="Proteomes" id="UP000185511">
    <property type="component" value="Chromosome"/>
</dbReference>
<accession>A0AAC9L9Z5</accession>